<dbReference type="EMBL" id="NFIJ01000003">
    <property type="protein sequence ID" value="OUO06482.1"/>
    <property type="molecule type" value="Genomic_DNA"/>
</dbReference>
<dbReference type="InterPro" id="IPR007627">
    <property type="entry name" value="RNA_pol_sigma70_r2"/>
</dbReference>
<dbReference type="PANTHER" id="PTHR43133">
    <property type="entry name" value="RNA POLYMERASE ECF-TYPE SIGMA FACTO"/>
    <property type="match status" value="1"/>
</dbReference>
<dbReference type="SUPFAM" id="SSF88946">
    <property type="entry name" value="Sigma2 domain of RNA polymerase sigma factors"/>
    <property type="match status" value="1"/>
</dbReference>
<reference evidence="7" key="3">
    <citation type="submission" date="2023-01" db="EMBL/GenBank/DDBJ databases">
        <title>Exploring GABA producing Bacteroides strains toward improving mental health.</title>
        <authorList>
            <person name="Yousuf B."/>
            <person name="Bouhlel N.E."/>
            <person name="Mottawea W."/>
            <person name="Hammami R."/>
        </authorList>
    </citation>
    <scope>NUCLEOTIDE SEQUENCE</scope>
    <source>
        <strain evidence="7">UO.H1047</strain>
    </source>
</reference>
<evidence type="ECO:0000259" key="5">
    <source>
        <dbReference type="Pfam" id="PF04542"/>
    </source>
</evidence>
<feature type="domain" description="RNA polymerase sigma-70 region 2" evidence="5">
    <location>
        <begin position="19"/>
        <end position="82"/>
    </location>
</feature>
<dbReference type="Gene3D" id="1.10.10.10">
    <property type="entry name" value="Winged helix-like DNA-binding domain superfamily/Winged helix DNA-binding domain"/>
    <property type="match status" value="1"/>
</dbReference>
<dbReference type="CDD" id="cd06171">
    <property type="entry name" value="Sigma70_r4"/>
    <property type="match status" value="1"/>
</dbReference>
<keyword evidence="4" id="KW-0804">Transcription</keyword>
<dbReference type="GO" id="GO:0003677">
    <property type="term" value="F:DNA binding"/>
    <property type="evidence" value="ECO:0007669"/>
    <property type="project" value="InterPro"/>
</dbReference>
<reference evidence="8" key="2">
    <citation type="journal article" date="2018" name="BMC Genomics">
        <title>Whole genome sequencing and function prediction of 133 gut anaerobes isolated from chicken caecum in pure cultures.</title>
        <authorList>
            <person name="Medvecky M."/>
            <person name="Cejkova D."/>
            <person name="Polansky O."/>
            <person name="Karasova D."/>
            <person name="Kubasova T."/>
            <person name="Cizek A."/>
            <person name="Rychlik I."/>
        </authorList>
    </citation>
    <scope>NUCLEOTIDE SEQUENCE</scope>
    <source>
        <strain evidence="8">An42</strain>
    </source>
</reference>
<dbReference type="Pfam" id="PF04542">
    <property type="entry name" value="Sigma70_r2"/>
    <property type="match status" value="1"/>
</dbReference>
<dbReference type="InterPro" id="IPR039425">
    <property type="entry name" value="RNA_pol_sigma-70-like"/>
</dbReference>
<reference evidence="9" key="1">
    <citation type="submission" date="2017-04" db="EMBL/GenBank/DDBJ databases">
        <title>Function of individual gut microbiota members based on whole genome sequencing of pure cultures obtained from chicken caecum.</title>
        <authorList>
            <person name="Medvecky M."/>
            <person name="Cejkova D."/>
            <person name="Polansky O."/>
            <person name="Karasova D."/>
            <person name="Kubasova T."/>
            <person name="Cizek A."/>
            <person name="Rychlik I."/>
        </authorList>
    </citation>
    <scope>NUCLEOTIDE SEQUENCE [LARGE SCALE GENOMIC DNA]</scope>
    <source>
        <strain evidence="9">An42</strain>
    </source>
</reference>
<dbReference type="AlphaFoldDB" id="A0A9Q5X927"/>
<dbReference type="Proteomes" id="UP000195975">
    <property type="component" value="Unassembled WGS sequence"/>
</dbReference>
<dbReference type="InterPro" id="IPR013325">
    <property type="entry name" value="RNA_pol_sigma_r2"/>
</dbReference>
<dbReference type="GeneID" id="93407508"/>
<dbReference type="NCBIfam" id="TIGR02937">
    <property type="entry name" value="sigma70-ECF"/>
    <property type="match status" value="1"/>
</dbReference>
<name>A0A9Q5X927_9BACT</name>
<evidence type="ECO:0000256" key="1">
    <source>
        <dbReference type="ARBA" id="ARBA00010641"/>
    </source>
</evidence>
<dbReference type="Pfam" id="PF08281">
    <property type="entry name" value="Sigma70_r4_2"/>
    <property type="match status" value="1"/>
</dbReference>
<evidence type="ECO:0000313" key="9">
    <source>
        <dbReference type="Proteomes" id="UP000195975"/>
    </source>
</evidence>
<comment type="caution">
    <text evidence="8">The sequence shown here is derived from an EMBL/GenBank/DDBJ whole genome shotgun (WGS) entry which is preliminary data.</text>
</comment>
<feature type="domain" description="RNA polymerase sigma factor 70 region 4 type 2" evidence="6">
    <location>
        <begin position="117"/>
        <end position="167"/>
    </location>
</feature>
<dbReference type="InterPro" id="IPR014327">
    <property type="entry name" value="RNA_pol_sigma70_bacteroid"/>
</dbReference>
<dbReference type="NCBIfam" id="TIGR02985">
    <property type="entry name" value="Sig70_bacteroi1"/>
    <property type="match status" value="1"/>
</dbReference>
<dbReference type="InterPro" id="IPR014284">
    <property type="entry name" value="RNA_pol_sigma-70_dom"/>
</dbReference>
<evidence type="ECO:0000259" key="6">
    <source>
        <dbReference type="Pfam" id="PF08281"/>
    </source>
</evidence>
<protein>
    <submittedName>
        <fullName evidence="8">RNA polymerase sigma-70 factor</fullName>
    </submittedName>
</protein>
<dbReference type="SUPFAM" id="SSF88659">
    <property type="entry name" value="Sigma3 and sigma4 domains of RNA polymerase sigma factors"/>
    <property type="match status" value="1"/>
</dbReference>
<dbReference type="InterPro" id="IPR013249">
    <property type="entry name" value="RNA_pol_sigma70_r4_t2"/>
</dbReference>
<organism evidence="8 9">
    <name type="scientific">Parabacteroides johnsonii</name>
    <dbReference type="NCBI Taxonomy" id="387661"/>
    <lineage>
        <taxon>Bacteria</taxon>
        <taxon>Pseudomonadati</taxon>
        <taxon>Bacteroidota</taxon>
        <taxon>Bacteroidia</taxon>
        <taxon>Bacteroidales</taxon>
        <taxon>Tannerellaceae</taxon>
        <taxon>Parabacteroides</taxon>
    </lineage>
</organism>
<accession>A0A9Q5X927</accession>
<dbReference type="GO" id="GO:0016987">
    <property type="term" value="F:sigma factor activity"/>
    <property type="evidence" value="ECO:0007669"/>
    <property type="project" value="UniProtKB-KW"/>
</dbReference>
<evidence type="ECO:0000256" key="3">
    <source>
        <dbReference type="ARBA" id="ARBA00023082"/>
    </source>
</evidence>
<dbReference type="EMBL" id="JAQPYX010000098">
    <property type="protein sequence ID" value="MDC7150158.1"/>
    <property type="molecule type" value="Genomic_DNA"/>
</dbReference>
<evidence type="ECO:0000256" key="2">
    <source>
        <dbReference type="ARBA" id="ARBA00023015"/>
    </source>
</evidence>
<dbReference type="Gene3D" id="1.10.1740.10">
    <property type="match status" value="1"/>
</dbReference>
<proteinExistence type="inferred from homology"/>
<dbReference type="RefSeq" id="WP_008158176.1">
    <property type="nucleotide sequence ID" value="NZ_CAJLBM010000007.1"/>
</dbReference>
<dbReference type="PANTHER" id="PTHR43133:SF46">
    <property type="entry name" value="RNA POLYMERASE SIGMA-70 FACTOR ECF SUBFAMILY"/>
    <property type="match status" value="1"/>
</dbReference>
<gene>
    <name evidence="8" type="ORF">B5F96_05475</name>
    <name evidence="7" type="ORF">PQG89_12055</name>
</gene>
<sequence>MSKPISIEGSIQNNFDRIYVTYYSRMLRFAREYVLFEEDAENVVQDVFLLLWEKREVLDIQISLVSYLFSLVKNRSLDYLRHKVVAEEYKQELTFKLLALEQLNYTFTSEEDIEKVIANAIDKLPERCREIFLKSRIEGMKYREIADELDISMNTVENQMSIALRKLRIELKDYLPLLLFLISVK</sequence>
<evidence type="ECO:0000313" key="7">
    <source>
        <dbReference type="EMBL" id="MDC7150158.1"/>
    </source>
</evidence>
<evidence type="ECO:0000313" key="8">
    <source>
        <dbReference type="EMBL" id="OUO06482.1"/>
    </source>
</evidence>
<keyword evidence="3" id="KW-0731">Sigma factor</keyword>
<dbReference type="GO" id="GO:0006352">
    <property type="term" value="P:DNA-templated transcription initiation"/>
    <property type="evidence" value="ECO:0007669"/>
    <property type="project" value="InterPro"/>
</dbReference>
<evidence type="ECO:0000256" key="4">
    <source>
        <dbReference type="ARBA" id="ARBA00023163"/>
    </source>
</evidence>
<dbReference type="InterPro" id="IPR036388">
    <property type="entry name" value="WH-like_DNA-bd_sf"/>
</dbReference>
<keyword evidence="2" id="KW-0805">Transcription regulation</keyword>
<comment type="similarity">
    <text evidence="1">Belongs to the sigma-70 factor family. ECF subfamily.</text>
</comment>
<dbReference type="InterPro" id="IPR013324">
    <property type="entry name" value="RNA_pol_sigma_r3/r4-like"/>
</dbReference>
<dbReference type="Proteomes" id="UP001213646">
    <property type="component" value="Unassembled WGS sequence"/>
</dbReference>